<dbReference type="InterPro" id="IPR011047">
    <property type="entry name" value="Quinoprotein_ADH-like_sf"/>
</dbReference>
<evidence type="ECO:0000256" key="7">
    <source>
        <dbReference type="ARBA" id="ARBA00023004"/>
    </source>
</evidence>
<evidence type="ECO:0000313" key="13">
    <source>
        <dbReference type="Proteomes" id="UP000002431"/>
    </source>
</evidence>
<keyword evidence="4 8" id="KW-0479">Metal-binding</keyword>
<gene>
    <name evidence="12" type="ordered locus">Dgeo_1149</name>
</gene>
<dbReference type="GO" id="GO:0009055">
    <property type="term" value="F:electron transfer activity"/>
    <property type="evidence" value="ECO:0007669"/>
    <property type="project" value="InterPro"/>
</dbReference>
<accession>Q1IZ88</accession>
<evidence type="ECO:0000256" key="3">
    <source>
        <dbReference type="ARBA" id="ARBA00022617"/>
    </source>
</evidence>
<dbReference type="Pfam" id="PF13442">
    <property type="entry name" value="Cytochrome_CBB3"/>
    <property type="match status" value="1"/>
</dbReference>
<dbReference type="Pfam" id="PF13360">
    <property type="entry name" value="PQQ_2"/>
    <property type="match status" value="1"/>
</dbReference>
<reference evidence="12" key="1">
    <citation type="submission" date="2006-04" db="EMBL/GenBank/DDBJ databases">
        <title>Complete sequence of chromosome of Deinococcus geothermalis DSM 11300.</title>
        <authorList>
            <consortium name="US DOE Joint Genome Institute"/>
            <person name="Copeland A."/>
            <person name="Lucas S."/>
            <person name="Lapidus A."/>
            <person name="Barry K."/>
            <person name="Detter J.C."/>
            <person name="Glavina del Rio T."/>
            <person name="Hammon N."/>
            <person name="Israni S."/>
            <person name="Dalin E."/>
            <person name="Tice H."/>
            <person name="Pitluck S."/>
            <person name="Brettin T."/>
            <person name="Bruce D."/>
            <person name="Han C."/>
            <person name="Tapia R."/>
            <person name="Saunders E."/>
            <person name="Gilna P."/>
            <person name="Schmutz J."/>
            <person name="Larimer F."/>
            <person name="Land M."/>
            <person name="Hauser L."/>
            <person name="Kyrpides N."/>
            <person name="Kim E."/>
            <person name="Daly M.J."/>
            <person name="Fredrickson J.K."/>
            <person name="Makarova K.S."/>
            <person name="Gaidamakova E.K."/>
            <person name="Zhai M."/>
            <person name="Richardson P."/>
        </authorList>
    </citation>
    <scope>NUCLEOTIDE SEQUENCE</scope>
    <source>
        <strain evidence="12">DSM 11300</strain>
    </source>
</reference>
<dbReference type="Pfam" id="PF01011">
    <property type="entry name" value="PQQ"/>
    <property type="match status" value="1"/>
</dbReference>
<dbReference type="eggNOG" id="COG4993">
    <property type="taxonomic scope" value="Bacteria"/>
</dbReference>
<dbReference type="SUPFAM" id="SSF46626">
    <property type="entry name" value="Cytochrome c"/>
    <property type="match status" value="1"/>
</dbReference>
<evidence type="ECO:0000256" key="1">
    <source>
        <dbReference type="ARBA" id="ARBA00001931"/>
    </source>
</evidence>
<evidence type="ECO:0000256" key="10">
    <source>
        <dbReference type="SAM" id="SignalP"/>
    </source>
</evidence>
<dbReference type="GO" id="GO:0016491">
    <property type="term" value="F:oxidoreductase activity"/>
    <property type="evidence" value="ECO:0007669"/>
    <property type="project" value="UniProtKB-KW"/>
</dbReference>
<keyword evidence="6" id="KW-0560">Oxidoreductase</keyword>
<proteinExistence type="inferred from homology"/>
<dbReference type="SUPFAM" id="SSF50998">
    <property type="entry name" value="Quinoprotein alcohol dehydrogenase-like"/>
    <property type="match status" value="1"/>
</dbReference>
<keyword evidence="13" id="KW-1185">Reference proteome</keyword>
<feature type="region of interest" description="Disordered" evidence="9">
    <location>
        <begin position="142"/>
        <end position="164"/>
    </location>
</feature>
<dbReference type="GO" id="GO:0046872">
    <property type="term" value="F:metal ion binding"/>
    <property type="evidence" value="ECO:0007669"/>
    <property type="project" value="UniProtKB-KW"/>
</dbReference>
<evidence type="ECO:0000256" key="2">
    <source>
        <dbReference type="ARBA" id="ARBA00008156"/>
    </source>
</evidence>
<sequence>MQAGKSRPTGSFLLAGGAALIVLSAALAVTPPAGKTPPFTAAQVSRGQQVYAGQCQSCHGSNLQGGAGPALVGSGFLQKWANGQHPLADLYGVISKQMPLTAPGSLTQQQYLDVTAYILSKNGYRAGTQALSTAVMSVKLNKPPTAQGNAGKGATGQTNQTAPTDLPKVMGTAAPASGNAPTQAELLKNPDANWLMYNGDYRGQRYSALDQITVDNAKNLQVKCVFQVGEIGSFQTGPVVYQGRMYITTPRNTYALKADTCTKLWEYDYTPKGPEPQPANRGVALYDGKLFRGTTDGHLLALDAATGKLLWDNWVADSAKGYFLSAAPIAANGRVYIGEAGADWGANGHIRAFDTNTGQLLWTFDVIPTGKEPGAETWKKGAEHGGGSIWTSLTLDPPNDLLYVSVGNPAPDFNGGLRPGDNLYTDSVVVLDAKTGKLAWYAQQIPHDTHDWDTAAAPLVYDLNGGKYMAVANKGGWLYLYDRVTHKLIGKQETTTHLNADKPVSLTGRRDCPGILGGVEWNGPALDPQRKVLYVNSVDWCATYKIGETRYVEGSLYFGGDATFDPVKDARGWVRAYDATTSKPLWAKKMPTPMIAAVTPTAGGVLFTGDQNGDFVVLDAKNGDTLYKFRTGGAIAGGVVTYTVDGQQYIAVTSGNASRSIWLTTGSPTVFVFQVPKE</sequence>
<evidence type="ECO:0000256" key="6">
    <source>
        <dbReference type="ARBA" id="ARBA00023002"/>
    </source>
</evidence>
<dbReference type="STRING" id="319795.Dgeo_1149"/>
<keyword evidence="5 10" id="KW-0732">Signal</keyword>
<dbReference type="InterPro" id="IPR036909">
    <property type="entry name" value="Cyt_c-like_dom_sf"/>
</dbReference>
<evidence type="ECO:0000256" key="9">
    <source>
        <dbReference type="SAM" id="MobiDB-lite"/>
    </source>
</evidence>
<keyword evidence="7 8" id="KW-0408">Iron</keyword>
<evidence type="ECO:0000256" key="5">
    <source>
        <dbReference type="ARBA" id="ARBA00022729"/>
    </source>
</evidence>
<evidence type="ECO:0000256" key="4">
    <source>
        <dbReference type="ARBA" id="ARBA00022723"/>
    </source>
</evidence>
<dbReference type="PANTHER" id="PTHR32303">
    <property type="entry name" value="QUINOPROTEIN ALCOHOL DEHYDROGENASE (CYTOCHROME C)"/>
    <property type="match status" value="1"/>
</dbReference>
<evidence type="ECO:0000259" key="11">
    <source>
        <dbReference type="PROSITE" id="PS51007"/>
    </source>
</evidence>
<dbReference type="SMART" id="SM00564">
    <property type="entry name" value="PQQ"/>
    <property type="match status" value="5"/>
</dbReference>
<dbReference type="EMBL" id="CP000359">
    <property type="protein sequence ID" value="ABF45446.1"/>
    <property type="molecule type" value="Genomic_DNA"/>
</dbReference>
<dbReference type="KEGG" id="dge:Dgeo_1149"/>
<dbReference type="Gene3D" id="2.140.10.10">
    <property type="entry name" value="Quinoprotein alcohol dehydrogenase-like superfamily"/>
    <property type="match status" value="1"/>
</dbReference>
<dbReference type="PROSITE" id="PS51007">
    <property type="entry name" value="CYTC"/>
    <property type="match status" value="1"/>
</dbReference>
<feature type="chain" id="PRO_5004191879" evidence="10">
    <location>
        <begin position="29"/>
        <end position="678"/>
    </location>
</feature>
<dbReference type="InterPro" id="IPR002372">
    <property type="entry name" value="PQQ_rpt_dom"/>
</dbReference>
<dbReference type="GO" id="GO:0020037">
    <property type="term" value="F:heme binding"/>
    <property type="evidence" value="ECO:0007669"/>
    <property type="project" value="InterPro"/>
</dbReference>
<comment type="cofactor">
    <cofactor evidence="1">
        <name>pyrroloquinoline quinone</name>
        <dbReference type="ChEBI" id="CHEBI:58442"/>
    </cofactor>
</comment>
<evidence type="ECO:0000313" key="12">
    <source>
        <dbReference type="EMBL" id="ABF45446.1"/>
    </source>
</evidence>
<dbReference type="InterPro" id="IPR018391">
    <property type="entry name" value="PQQ_b-propeller_rpt"/>
</dbReference>
<feature type="domain" description="Cytochrome c" evidence="11">
    <location>
        <begin position="42"/>
        <end position="122"/>
    </location>
</feature>
<dbReference type="InterPro" id="IPR009056">
    <property type="entry name" value="Cyt_c-like_dom"/>
</dbReference>
<feature type="signal peptide" evidence="10">
    <location>
        <begin position="1"/>
        <end position="28"/>
    </location>
</feature>
<dbReference type="HOGENOM" id="CLU_018478_0_2_0"/>
<name>Q1IZ88_DEIGD</name>
<dbReference type="eggNOG" id="COG2010">
    <property type="taxonomic scope" value="Bacteria"/>
</dbReference>
<protein>
    <submittedName>
        <fullName evidence="12">Glucose dehydrogenase, Gcd and cytochrome c-like domain</fullName>
    </submittedName>
</protein>
<dbReference type="RefSeq" id="WP_011530283.1">
    <property type="nucleotide sequence ID" value="NC_008025.1"/>
</dbReference>
<evidence type="ECO:0000256" key="8">
    <source>
        <dbReference type="PROSITE-ProRule" id="PRU00433"/>
    </source>
</evidence>
<comment type="similarity">
    <text evidence="2">Belongs to the bacterial PQQ dehydrogenase family.</text>
</comment>
<keyword evidence="3 8" id="KW-0349">Heme</keyword>
<dbReference type="AlphaFoldDB" id="Q1IZ88"/>
<organism evidence="12 13">
    <name type="scientific">Deinococcus geothermalis (strain DSM 11300 / CIP 105573 / AG-3a)</name>
    <dbReference type="NCBI Taxonomy" id="319795"/>
    <lineage>
        <taxon>Bacteria</taxon>
        <taxon>Thermotogati</taxon>
        <taxon>Deinococcota</taxon>
        <taxon>Deinococci</taxon>
        <taxon>Deinococcales</taxon>
        <taxon>Deinococcaceae</taxon>
        <taxon>Deinococcus</taxon>
    </lineage>
</organism>
<dbReference type="Gene3D" id="1.10.760.10">
    <property type="entry name" value="Cytochrome c-like domain"/>
    <property type="match status" value="1"/>
</dbReference>
<dbReference type="Proteomes" id="UP000002431">
    <property type="component" value="Chromosome"/>
</dbReference>
<dbReference type="PANTHER" id="PTHR32303:SF10">
    <property type="entry name" value="OUTER MEMBRANE PROTEIN ASSEMBLY FACTOR BAMB"/>
    <property type="match status" value="1"/>
</dbReference>